<dbReference type="GO" id="GO:0006865">
    <property type="term" value="P:amino acid transport"/>
    <property type="evidence" value="ECO:0007669"/>
    <property type="project" value="TreeGrafter"/>
</dbReference>
<dbReference type="SUPFAM" id="SSF53850">
    <property type="entry name" value="Periplasmic binding protein-like II"/>
    <property type="match status" value="1"/>
</dbReference>
<name>A0A6L5WL65_9BACT</name>
<evidence type="ECO:0000256" key="1">
    <source>
        <dbReference type="ARBA" id="ARBA00010333"/>
    </source>
</evidence>
<dbReference type="EMBL" id="VWSJ01000018">
    <property type="protein sequence ID" value="MSN96573.1"/>
    <property type="molecule type" value="Genomic_DNA"/>
</dbReference>
<evidence type="ECO:0000313" key="5">
    <source>
        <dbReference type="EMBL" id="MSN96573.1"/>
    </source>
</evidence>
<dbReference type="PANTHER" id="PTHR30085:SF6">
    <property type="entry name" value="ABC TRANSPORTER GLUTAMINE-BINDING PROTEIN GLNH"/>
    <property type="match status" value="1"/>
</dbReference>
<keyword evidence="6" id="KW-1185">Reference proteome</keyword>
<evidence type="ECO:0000313" key="6">
    <source>
        <dbReference type="Proteomes" id="UP000476338"/>
    </source>
</evidence>
<accession>A0A6L5WL65</accession>
<dbReference type="AlphaFoldDB" id="A0A6L5WL65"/>
<evidence type="ECO:0000256" key="2">
    <source>
        <dbReference type="ARBA" id="ARBA00022448"/>
    </source>
</evidence>
<dbReference type="GO" id="GO:0005576">
    <property type="term" value="C:extracellular region"/>
    <property type="evidence" value="ECO:0007669"/>
    <property type="project" value="TreeGrafter"/>
</dbReference>
<reference evidence="5 6" key="2">
    <citation type="submission" date="2020-03" db="EMBL/GenBank/DDBJ databases">
        <title>Campylobacter portucalensis sp. nov., a new species of Campylobacter isolated from the reproductive tract of bulls.</title>
        <authorList>
            <person name="Silva M.F."/>
            <person name="Pereira G."/>
            <person name="Carneiro C."/>
            <person name="Hemphill A."/>
            <person name="Mateus L."/>
            <person name="Lopes-Da-Costa L."/>
            <person name="Silva E."/>
        </authorList>
    </citation>
    <scope>NUCLEOTIDE SEQUENCE [LARGE SCALE GENOMIC DNA]</scope>
    <source>
        <strain evidence="5 6">FMV-PI01</strain>
    </source>
</reference>
<dbReference type="Pfam" id="PF00497">
    <property type="entry name" value="SBP_bac_3"/>
    <property type="match status" value="1"/>
</dbReference>
<gene>
    <name evidence="5" type="ORF">F1B92_05235</name>
</gene>
<comment type="caution">
    <text evidence="5">The sequence shown here is derived from an EMBL/GenBank/DDBJ whole genome shotgun (WGS) entry which is preliminary data.</text>
</comment>
<sequence length="269" mass="29838">MNKICLALALTSSFLIANSLEQIRKDKVLRVGVHAARPPFSNLENGNLDGFEIQLGKALGDAIFEGDKNGGSVKFITFDLNQRINALVDNKVDIMLGSFSITEDRSKIIDFSMPYLSVNLAVLTNKKSNIKNLSQLRDKIIGVEKSSTADIFFSSKGYKIDYCGNTTQCYQKVKSGEIDGFADNNTAVLVYEILDSSVEVGVLNAGPAAFIGVGVQKGNNELLDFINKQIIFLNKSGFFRNAYEQTFVPFYKGKADKKYFLLDELYKFL</sequence>
<dbReference type="InterPro" id="IPR051455">
    <property type="entry name" value="Bact_solute-bind_prot3"/>
</dbReference>
<dbReference type="SMART" id="SM00062">
    <property type="entry name" value="PBPb"/>
    <property type="match status" value="1"/>
</dbReference>
<organism evidence="5 6">
    <name type="scientific">Campylobacter portucalensis</name>
    <dbReference type="NCBI Taxonomy" id="2608384"/>
    <lineage>
        <taxon>Bacteria</taxon>
        <taxon>Pseudomonadati</taxon>
        <taxon>Campylobacterota</taxon>
        <taxon>Epsilonproteobacteria</taxon>
        <taxon>Campylobacterales</taxon>
        <taxon>Campylobacteraceae</taxon>
        <taxon>Campylobacter</taxon>
    </lineage>
</organism>
<dbReference type="InterPro" id="IPR001638">
    <property type="entry name" value="Solute-binding_3/MltF_N"/>
</dbReference>
<dbReference type="Proteomes" id="UP000476338">
    <property type="component" value="Unassembled WGS sequence"/>
</dbReference>
<reference evidence="5 6" key="1">
    <citation type="submission" date="2019-09" db="EMBL/GenBank/DDBJ databases">
        <authorList>
            <person name="Silva M."/>
            <person name="Pereira G."/>
            <person name="Lopes-Da-Costa L."/>
            <person name="Silva E."/>
        </authorList>
    </citation>
    <scope>NUCLEOTIDE SEQUENCE [LARGE SCALE GENOMIC DNA]</scope>
    <source>
        <strain evidence="5 6">FMV-PI01</strain>
    </source>
</reference>
<proteinExistence type="inferred from homology"/>
<dbReference type="RefSeq" id="WP_154570840.1">
    <property type="nucleotide sequence ID" value="NZ_VWSJ01000018.1"/>
</dbReference>
<dbReference type="GO" id="GO:0030288">
    <property type="term" value="C:outer membrane-bounded periplasmic space"/>
    <property type="evidence" value="ECO:0007669"/>
    <property type="project" value="TreeGrafter"/>
</dbReference>
<feature type="domain" description="Solute-binding protein family 3/N-terminal" evidence="4">
    <location>
        <begin position="28"/>
        <end position="249"/>
    </location>
</feature>
<protein>
    <submittedName>
        <fullName evidence="5">Transporter substrate-binding domain-containing protein</fullName>
    </submittedName>
</protein>
<evidence type="ECO:0000259" key="4">
    <source>
        <dbReference type="SMART" id="SM00062"/>
    </source>
</evidence>
<evidence type="ECO:0000256" key="3">
    <source>
        <dbReference type="ARBA" id="ARBA00022729"/>
    </source>
</evidence>
<dbReference type="PANTHER" id="PTHR30085">
    <property type="entry name" value="AMINO ACID ABC TRANSPORTER PERMEASE"/>
    <property type="match status" value="1"/>
</dbReference>
<keyword evidence="2" id="KW-0813">Transport</keyword>
<dbReference type="Gene3D" id="3.40.190.10">
    <property type="entry name" value="Periplasmic binding protein-like II"/>
    <property type="match status" value="2"/>
</dbReference>
<keyword evidence="3" id="KW-0732">Signal</keyword>
<comment type="similarity">
    <text evidence="1">Belongs to the bacterial solute-binding protein 3 family.</text>
</comment>